<keyword evidence="6" id="KW-1185">Reference proteome</keyword>
<evidence type="ECO:0000256" key="1">
    <source>
        <dbReference type="PROSITE-ProRule" id="PRU01251"/>
    </source>
</evidence>
<dbReference type="InterPro" id="IPR036628">
    <property type="entry name" value="Clp_N_dom_sf"/>
</dbReference>
<dbReference type="SUPFAM" id="SSF81923">
    <property type="entry name" value="Double Clp-N motif"/>
    <property type="match status" value="1"/>
</dbReference>
<feature type="domain" description="Clp R" evidence="2">
    <location>
        <begin position="2"/>
        <end position="143"/>
    </location>
</feature>
<dbReference type="AlphaFoldDB" id="A0A7I7WDI5"/>
<organism evidence="4 5">
    <name type="scientific">Mycobacterium branderi</name>
    <dbReference type="NCBI Taxonomy" id="43348"/>
    <lineage>
        <taxon>Bacteria</taxon>
        <taxon>Bacillati</taxon>
        <taxon>Actinomycetota</taxon>
        <taxon>Actinomycetes</taxon>
        <taxon>Mycobacteriales</taxon>
        <taxon>Mycobacteriaceae</taxon>
        <taxon>Mycobacterium</taxon>
    </lineage>
</organism>
<dbReference type="InterPro" id="IPR004176">
    <property type="entry name" value="Clp_R_N"/>
</dbReference>
<name>A0A7I7WDI5_9MYCO</name>
<dbReference type="EMBL" id="MVHM01000012">
    <property type="protein sequence ID" value="ORA35468.1"/>
    <property type="molecule type" value="Genomic_DNA"/>
</dbReference>
<proteinExistence type="predicted"/>
<dbReference type="PROSITE" id="PS51903">
    <property type="entry name" value="CLP_R"/>
    <property type="match status" value="1"/>
</dbReference>
<dbReference type="Pfam" id="PF02861">
    <property type="entry name" value="Clp_N"/>
    <property type="match status" value="1"/>
</dbReference>
<keyword evidence="3" id="KW-0614">Plasmid</keyword>
<evidence type="ECO:0000313" key="5">
    <source>
        <dbReference type="Proteomes" id="UP000192441"/>
    </source>
</evidence>
<accession>A0A7I7WDI5</accession>
<dbReference type="RefSeq" id="WP_083132739.1">
    <property type="nucleotide sequence ID" value="NZ_AP022607.1"/>
</dbReference>
<evidence type="ECO:0000313" key="6">
    <source>
        <dbReference type="Proteomes" id="UP000467379"/>
    </source>
</evidence>
<reference evidence="3" key="3">
    <citation type="submission" date="2020-02" db="EMBL/GenBank/DDBJ databases">
        <authorList>
            <person name="Matsumoto Y."/>
            <person name="Motooka D."/>
            <person name="Nakamura S."/>
        </authorList>
    </citation>
    <scope>NUCLEOTIDE SEQUENCE</scope>
    <source>
        <strain evidence="3">JCM 12687</strain>
        <plasmid evidence="3">pJCM12687</plasmid>
    </source>
</reference>
<protein>
    <recommendedName>
        <fullName evidence="2">Clp R domain-containing protein</fullName>
    </recommendedName>
</protein>
<gene>
    <name evidence="4" type="ORF">BST20_17925</name>
    <name evidence="3" type="ORF">MBRA_53750</name>
</gene>
<dbReference type="Gene3D" id="1.10.1780.10">
    <property type="entry name" value="Clp, N-terminal domain"/>
    <property type="match status" value="1"/>
</dbReference>
<dbReference type="PANTHER" id="PTHR47016:SF5">
    <property type="entry name" value="CLP DOMAIN SUPERFAMILY PROTEIN"/>
    <property type="match status" value="1"/>
</dbReference>
<keyword evidence="1" id="KW-0677">Repeat</keyword>
<dbReference type="Proteomes" id="UP000192441">
    <property type="component" value="Unassembled WGS sequence"/>
</dbReference>
<sequence length="143" mass="15905">MFERFVPRARRAVALAGESARAWGHDHIGTAHLLAAVLRDEDSIAAETLAALGVASDDVRDRVDSALGRGQRTRRGYIPFTPNMKAVLENCVAQANRRDHYHVDIEHLLLALIEIEGTAGHLLLELGLQPERLRQLLSQRWAT</sequence>
<evidence type="ECO:0000259" key="2">
    <source>
        <dbReference type="PROSITE" id="PS51903"/>
    </source>
</evidence>
<dbReference type="OrthoDB" id="3628183at2"/>
<reference evidence="3 6" key="2">
    <citation type="journal article" date="2019" name="Emerg. Microbes Infect.">
        <title>Comprehensive subspecies identification of 175 nontuberculous mycobacteria species based on 7547 genomic profiles.</title>
        <authorList>
            <person name="Matsumoto Y."/>
            <person name="Kinjo T."/>
            <person name="Motooka D."/>
            <person name="Nabeya D."/>
            <person name="Jung N."/>
            <person name="Uechi K."/>
            <person name="Horii T."/>
            <person name="Iida T."/>
            <person name="Fujita J."/>
            <person name="Nakamura S."/>
        </authorList>
    </citation>
    <scope>NUCLEOTIDE SEQUENCE [LARGE SCALE GENOMIC DNA]</scope>
    <source>
        <strain evidence="3 6">JCM 12687</strain>
        <plasmid evidence="3">pJCM12687</plasmid>
    </source>
</reference>
<dbReference type="PANTHER" id="PTHR47016">
    <property type="entry name" value="ATP-DEPENDENT CLP PROTEASE ATP-BINDING SUBUNIT CLPT1, CHLOROPLASTIC"/>
    <property type="match status" value="1"/>
</dbReference>
<geneLocation type="plasmid" evidence="3 6">
    <name>pJCM12687</name>
</geneLocation>
<reference evidence="4 5" key="1">
    <citation type="submission" date="2016-12" db="EMBL/GenBank/DDBJ databases">
        <title>The new phylogeny of genus Mycobacterium.</title>
        <authorList>
            <person name="Tortoli E."/>
            <person name="Trovato A."/>
            <person name="Cirillo D.M."/>
        </authorList>
    </citation>
    <scope>NUCLEOTIDE SEQUENCE [LARGE SCALE GENOMIC DNA]</scope>
    <source>
        <strain evidence="4 5">DSM 44624</strain>
    </source>
</reference>
<evidence type="ECO:0000313" key="3">
    <source>
        <dbReference type="EMBL" id="BBZ15180.1"/>
    </source>
</evidence>
<evidence type="ECO:0000313" key="4">
    <source>
        <dbReference type="EMBL" id="ORA35468.1"/>
    </source>
</evidence>
<dbReference type="Proteomes" id="UP000467379">
    <property type="component" value="Plasmid pJCM12687"/>
</dbReference>
<dbReference type="EMBL" id="AP022607">
    <property type="protein sequence ID" value="BBZ15180.1"/>
    <property type="molecule type" value="Genomic_DNA"/>
</dbReference>
<dbReference type="InterPro" id="IPR044217">
    <property type="entry name" value="CLPT1/2"/>
</dbReference>